<sequence length="153" mass="16489">MRRTDRASLLVHVSPAEAFRALIDPDALLTWLPPAGMRGRFERFDLRAGGGYRLVLTYDDPSGAPGKTTADADVSDVRIIEVVPGERIVQAVTFVGDDTGIAGVMTMEWRVRDTPEGAEVTIEARDVPPGIRARDHATGITSSLANLAAHLEP</sequence>
<dbReference type="Gene3D" id="3.30.530.20">
    <property type="match status" value="1"/>
</dbReference>
<dbReference type="AlphaFoldDB" id="A0A0F0LW54"/>
<name>A0A0F0LW54_9MICO</name>
<dbReference type="RefSeq" id="WP_045246731.1">
    <property type="nucleotide sequence ID" value="NZ_DAIQHQ010000001.1"/>
</dbReference>
<protein>
    <recommendedName>
        <fullName evidence="2">Activator of Hsp90 ATPase homologue 1/2-like C-terminal domain-containing protein</fullName>
    </recommendedName>
</protein>
<dbReference type="Pfam" id="PF08327">
    <property type="entry name" value="AHSA1"/>
    <property type="match status" value="1"/>
</dbReference>
<dbReference type="InterPro" id="IPR013538">
    <property type="entry name" value="ASHA1/2-like_C"/>
</dbReference>
<evidence type="ECO:0000259" key="2">
    <source>
        <dbReference type="Pfam" id="PF08327"/>
    </source>
</evidence>
<evidence type="ECO:0000256" key="1">
    <source>
        <dbReference type="ARBA" id="ARBA00006817"/>
    </source>
</evidence>
<reference evidence="3 4" key="1">
    <citation type="submission" date="2015-02" db="EMBL/GenBank/DDBJ databases">
        <title>Draft genome sequences of ten Microbacterium spp. with emphasis on heavy metal contaminated environments.</title>
        <authorList>
            <person name="Corretto E."/>
        </authorList>
    </citation>
    <scope>NUCLEOTIDE SEQUENCE [LARGE SCALE GENOMIC DNA]</scope>
    <source>
        <strain evidence="3 4">DSM 18659</strain>
    </source>
</reference>
<gene>
    <name evidence="3" type="ORF">RR49_00750</name>
</gene>
<evidence type="ECO:0000313" key="3">
    <source>
        <dbReference type="EMBL" id="KJL38240.1"/>
    </source>
</evidence>
<dbReference type="Proteomes" id="UP000033451">
    <property type="component" value="Unassembled WGS sequence"/>
</dbReference>
<feature type="domain" description="Activator of Hsp90 ATPase homologue 1/2-like C-terminal" evidence="2">
    <location>
        <begin position="13"/>
        <end position="152"/>
    </location>
</feature>
<dbReference type="PATRIC" id="fig|400772.4.peg.782"/>
<dbReference type="STRING" id="400772.RR49_00750"/>
<accession>A0A0F0LW54</accession>
<evidence type="ECO:0000313" key="4">
    <source>
        <dbReference type="Proteomes" id="UP000033451"/>
    </source>
</evidence>
<comment type="caution">
    <text evidence="3">The sequence shown here is derived from an EMBL/GenBank/DDBJ whole genome shotgun (WGS) entry which is preliminary data.</text>
</comment>
<comment type="similarity">
    <text evidence="1">Belongs to the AHA1 family.</text>
</comment>
<organism evidence="3 4">
    <name type="scientific">Microbacterium ginsengisoli</name>
    <dbReference type="NCBI Taxonomy" id="400772"/>
    <lineage>
        <taxon>Bacteria</taxon>
        <taxon>Bacillati</taxon>
        <taxon>Actinomycetota</taxon>
        <taxon>Actinomycetes</taxon>
        <taxon>Micrococcales</taxon>
        <taxon>Microbacteriaceae</taxon>
        <taxon>Microbacterium</taxon>
    </lineage>
</organism>
<proteinExistence type="inferred from homology"/>
<keyword evidence="4" id="KW-1185">Reference proteome</keyword>
<dbReference type="SUPFAM" id="SSF55961">
    <property type="entry name" value="Bet v1-like"/>
    <property type="match status" value="1"/>
</dbReference>
<dbReference type="InterPro" id="IPR023393">
    <property type="entry name" value="START-like_dom_sf"/>
</dbReference>
<dbReference type="EMBL" id="JYIY01000063">
    <property type="protein sequence ID" value="KJL38240.1"/>
    <property type="molecule type" value="Genomic_DNA"/>
</dbReference>
<dbReference type="OrthoDB" id="9786557at2"/>